<dbReference type="Proteomes" id="UP001374535">
    <property type="component" value="Chromosome 7"/>
</dbReference>
<dbReference type="EMBL" id="CP144694">
    <property type="protein sequence ID" value="WVZ02204.1"/>
    <property type="molecule type" value="Genomic_DNA"/>
</dbReference>
<sequence length="101" mass="11879">MVPVQCSRGWSNQQTLGHTIQQTWHIIQCLLIKEHGFRLIIVHVRVQKTVFSIPIFFKTRISVRGTRKRCVWRESIIDSSSFCCFPYICSRRRLCKGKKGN</sequence>
<accession>A0AAQ3N3G2</accession>
<evidence type="ECO:0000313" key="1">
    <source>
        <dbReference type="EMBL" id="WVZ02204.1"/>
    </source>
</evidence>
<dbReference type="AlphaFoldDB" id="A0AAQ3N3G2"/>
<evidence type="ECO:0000313" key="2">
    <source>
        <dbReference type="Proteomes" id="UP001374535"/>
    </source>
</evidence>
<organism evidence="1 2">
    <name type="scientific">Vigna mungo</name>
    <name type="common">Black gram</name>
    <name type="synonym">Phaseolus mungo</name>
    <dbReference type="NCBI Taxonomy" id="3915"/>
    <lineage>
        <taxon>Eukaryota</taxon>
        <taxon>Viridiplantae</taxon>
        <taxon>Streptophyta</taxon>
        <taxon>Embryophyta</taxon>
        <taxon>Tracheophyta</taxon>
        <taxon>Spermatophyta</taxon>
        <taxon>Magnoliopsida</taxon>
        <taxon>eudicotyledons</taxon>
        <taxon>Gunneridae</taxon>
        <taxon>Pentapetalae</taxon>
        <taxon>rosids</taxon>
        <taxon>fabids</taxon>
        <taxon>Fabales</taxon>
        <taxon>Fabaceae</taxon>
        <taxon>Papilionoideae</taxon>
        <taxon>50 kb inversion clade</taxon>
        <taxon>NPAAA clade</taxon>
        <taxon>indigoferoid/millettioid clade</taxon>
        <taxon>Phaseoleae</taxon>
        <taxon>Vigna</taxon>
    </lineage>
</organism>
<reference evidence="1 2" key="1">
    <citation type="journal article" date="2023" name="Life. Sci Alliance">
        <title>Evolutionary insights into 3D genome organization and epigenetic landscape of Vigna mungo.</title>
        <authorList>
            <person name="Junaid A."/>
            <person name="Singh B."/>
            <person name="Bhatia S."/>
        </authorList>
    </citation>
    <scope>NUCLEOTIDE SEQUENCE [LARGE SCALE GENOMIC DNA]</scope>
    <source>
        <strain evidence="1">Urdbean</strain>
    </source>
</reference>
<name>A0AAQ3N3G2_VIGMU</name>
<keyword evidence="2" id="KW-1185">Reference proteome</keyword>
<proteinExistence type="predicted"/>
<gene>
    <name evidence="1" type="ORF">V8G54_023010</name>
</gene>
<protein>
    <submittedName>
        <fullName evidence="1">Uncharacterized protein</fullName>
    </submittedName>
</protein>